<keyword evidence="8" id="KW-1185">Reference proteome</keyword>
<evidence type="ECO:0000256" key="5">
    <source>
        <dbReference type="ARBA" id="ARBA00022842"/>
    </source>
</evidence>
<evidence type="ECO:0000256" key="3">
    <source>
        <dbReference type="ARBA" id="ARBA00022723"/>
    </source>
</evidence>
<dbReference type="CDD" id="cd09086">
    <property type="entry name" value="ExoIII-like_AP-endo"/>
    <property type="match status" value="1"/>
</dbReference>
<evidence type="ECO:0000256" key="2">
    <source>
        <dbReference type="ARBA" id="ARBA00007092"/>
    </source>
</evidence>
<dbReference type="Pfam" id="PF03372">
    <property type="entry name" value="Exo_endo_phos"/>
    <property type="match status" value="1"/>
</dbReference>
<dbReference type="InterPro" id="IPR020847">
    <property type="entry name" value="AP_endonuclease_F1_BS"/>
</dbReference>
<comment type="similarity">
    <text evidence="2">Belongs to the DNA repair enzymes AP/ExoA family.</text>
</comment>
<comment type="cofactor">
    <cofactor evidence="1">
        <name>Mg(2+)</name>
        <dbReference type="ChEBI" id="CHEBI:18420"/>
    </cofactor>
</comment>
<evidence type="ECO:0000259" key="6">
    <source>
        <dbReference type="Pfam" id="PF03372"/>
    </source>
</evidence>
<dbReference type="PANTHER" id="PTHR43250:SF2">
    <property type="entry name" value="EXODEOXYRIBONUCLEASE III"/>
    <property type="match status" value="1"/>
</dbReference>
<reference evidence="7 8" key="1">
    <citation type="submission" date="2023-11" db="EMBL/GenBank/DDBJ databases">
        <title>Arctic aerobic anoxygenic photoheterotroph Sediminicoccus rosea KRV36 adapts its photosynthesis to long days of polar summer.</title>
        <authorList>
            <person name="Tomasch J."/>
            <person name="Kopejtka K."/>
            <person name="Bily T."/>
            <person name="Gardiner A.T."/>
            <person name="Gardian Z."/>
            <person name="Shivaramu S."/>
            <person name="Koblizek M."/>
            <person name="Engelhardt F."/>
            <person name="Kaftan D."/>
        </authorList>
    </citation>
    <scope>NUCLEOTIDE SEQUENCE [LARGE SCALE GENOMIC DNA]</scope>
    <source>
        <strain evidence="7 8">R-30</strain>
    </source>
</reference>
<name>A0ABZ0PLK6_9PROT</name>
<proteinExistence type="inferred from homology"/>
<evidence type="ECO:0000313" key="7">
    <source>
        <dbReference type="EMBL" id="WPB86247.1"/>
    </source>
</evidence>
<dbReference type="NCBIfam" id="TIGR00633">
    <property type="entry name" value="xth"/>
    <property type="match status" value="1"/>
</dbReference>
<dbReference type="SUPFAM" id="SSF56219">
    <property type="entry name" value="DNase I-like"/>
    <property type="match status" value="1"/>
</dbReference>
<dbReference type="InterPro" id="IPR005135">
    <property type="entry name" value="Endo/exonuclease/phosphatase"/>
</dbReference>
<feature type="domain" description="Endonuclease/exonuclease/phosphatase" evidence="6">
    <location>
        <begin position="7"/>
        <end position="260"/>
    </location>
</feature>
<dbReference type="Gene3D" id="3.60.10.10">
    <property type="entry name" value="Endonuclease/exonuclease/phosphatase"/>
    <property type="match status" value="1"/>
</dbReference>
<dbReference type="InterPro" id="IPR036691">
    <property type="entry name" value="Endo/exonu/phosph_ase_sf"/>
</dbReference>
<keyword evidence="5" id="KW-0460">Magnesium</keyword>
<dbReference type="InterPro" id="IPR037493">
    <property type="entry name" value="ExoIII-like"/>
</dbReference>
<dbReference type="EMBL" id="CP137852">
    <property type="protein sequence ID" value="WPB86247.1"/>
    <property type="molecule type" value="Genomic_DNA"/>
</dbReference>
<dbReference type="RefSeq" id="WP_318650220.1">
    <property type="nucleotide sequence ID" value="NZ_CP137852.1"/>
</dbReference>
<organism evidence="7 8">
    <name type="scientific">Sediminicoccus rosea</name>
    <dbReference type="NCBI Taxonomy" id="1225128"/>
    <lineage>
        <taxon>Bacteria</taxon>
        <taxon>Pseudomonadati</taxon>
        <taxon>Pseudomonadota</taxon>
        <taxon>Alphaproteobacteria</taxon>
        <taxon>Acetobacterales</taxon>
        <taxon>Roseomonadaceae</taxon>
        <taxon>Sediminicoccus</taxon>
    </lineage>
</organism>
<dbReference type="InterPro" id="IPR004808">
    <property type="entry name" value="AP_endonuc_1"/>
</dbReference>
<protein>
    <submittedName>
        <fullName evidence="7">Exodeoxyribonuclease III</fullName>
    </submittedName>
</protein>
<evidence type="ECO:0000313" key="8">
    <source>
        <dbReference type="Proteomes" id="UP001305521"/>
    </source>
</evidence>
<evidence type="ECO:0000256" key="4">
    <source>
        <dbReference type="ARBA" id="ARBA00022801"/>
    </source>
</evidence>
<sequence length="269" mass="30414">MSALRIATWNINSVRLRLPLLADLDAALRPDVLCLQETKCPDELFPHEGIRALGFEHVMARGMKGYNGVAVLSRIPFTARANDPDWCMKGDCRHVGVTLALPSGPLDLHNFYVPAGGDIPDREANPKFAHKLDLIAEATAWFAQQAPLRRSVLVGDLNIAPLEHDVWSHKQLLDVVSHTPIEVEALQGWMRAGDWHDALRHFVPAEQKLYTWWSYRAKDWEAADRGRRLDHVWVSQDLRGALARHEILKPARGWEKASDHVPVMVEMTL</sequence>
<evidence type="ECO:0000256" key="1">
    <source>
        <dbReference type="ARBA" id="ARBA00001946"/>
    </source>
</evidence>
<dbReference type="PROSITE" id="PS00726">
    <property type="entry name" value="AP_NUCLEASE_F1_1"/>
    <property type="match status" value="1"/>
</dbReference>
<dbReference type="PANTHER" id="PTHR43250">
    <property type="entry name" value="EXODEOXYRIBONUCLEASE III"/>
    <property type="match status" value="1"/>
</dbReference>
<accession>A0ABZ0PLK6</accession>
<dbReference type="PROSITE" id="PS51435">
    <property type="entry name" value="AP_NUCLEASE_F1_4"/>
    <property type="match status" value="1"/>
</dbReference>
<keyword evidence="4" id="KW-0378">Hydrolase</keyword>
<gene>
    <name evidence="7" type="ORF">R9Z33_05100</name>
</gene>
<keyword evidence="3" id="KW-0479">Metal-binding</keyword>
<dbReference type="Proteomes" id="UP001305521">
    <property type="component" value="Chromosome"/>
</dbReference>